<reference evidence="2 3" key="1">
    <citation type="submission" date="2018-06" db="EMBL/GenBank/DDBJ databases">
        <title>Pseudomonas jilinensis sp. nov., isolated from the production water of Jilin Oilfield in China.</title>
        <authorList>
            <person name="Wang J."/>
        </authorList>
    </citation>
    <scope>NUCLEOTIDE SEQUENCE [LARGE SCALE GENOMIC DNA]</scope>
    <source>
        <strain evidence="2 3">JS15-10A1</strain>
    </source>
</reference>
<name>A0A396S1H8_9PSED</name>
<evidence type="ECO:0000313" key="3">
    <source>
        <dbReference type="Proteomes" id="UP000265745"/>
    </source>
</evidence>
<dbReference type="OrthoDB" id="7030796at2"/>
<dbReference type="Proteomes" id="UP000265745">
    <property type="component" value="Unassembled WGS sequence"/>
</dbReference>
<protein>
    <submittedName>
        <fullName evidence="2">Uncharacterized protein</fullName>
    </submittedName>
</protein>
<sequence>MTWRGWTGGPLKNVSEAGKTRQKRPKKRNLRGVNEHFEAVFNAVLPTQLVFRRFPKVAAET</sequence>
<evidence type="ECO:0000256" key="1">
    <source>
        <dbReference type="SAM" id="MobiDB-lite"/>
    </source>
</evidence>
<accession>A0A396S1H8</accession>
<feature type="region of interest" description="Disordered" evidence="1">
    <location>
        <begin position="1"/>
        <end position="30"/>
    </location>
</feature>
<evidence type="ECO:0000313" key="2">
    <source>
        <dbReference type="EMBL" id="RHW19831.1"/>
    </source>
</evidence>
<dbReference type="EMBL" id="QJSA01000017">
    <property type="protein sequence ID" value="RHW19831.1"/>
    <property type="molecule type" value="Genomic_DNA"/>
</dbReference>
<keyword evidence="3" id="KW-1185">Reference proteome</keyword>
<gene>
    <name evidence="2" type="ORF">C2846_16425</name>
</gene>
<proteinExistence type="predicted"/>
<dbReference type="AlphaFoldDB" id="A0A396S1H8"/>
<feature type="compositionally biased region" description="Basic residues" evidence="1">
    <location>
        <begin position="20"/>
        <end position="30"/>
    </location>
</feature>
<comment type="caution">
    <text evidence="2">The sequence shown here is derived from an EMBL/GenBank/DDBJ whole genome shotgun (WGS) entry which is preliminary data.</text>
</comment>
<organism evidence="2 3">
    <name type="scientific">Pseudomonas jilinensis</name>
    <dbReference type="NCBI Taxonomy" id="2078689"/>
    <lineage>
        <taxon>Bacteria</taxon>
        <taxon>Pseudomonadati</taxon>
        <taxon>Pseudomonadota</taxon>
        <taxon>Gammaproteobacteria</taxon>
        <taxon>Pseudomonadales</taxon>
        <taxon>Pseudomonadaceae</taxon>
        <taxon>Pseudomonas</taxon>
    </lineage>
</organism>